<feature type="domain" description="Aspartate/homoserine dehydrogenase NAD-binding" evidence="11">
    <location>
        <begin position="10"/>
        <end position="139"/>
    </location>
</feature>
<dbReference type="RefSeq" id="WP_058304871.1">
    <property type="nucleotide sequence ID" value="NZ_CABKVG010000005.1"/>
</dbReference>
<keyword evidence="13" id="KW-1185">Reference proteome</keyword>
<comment type="pathway">
    <text evidence="2">Amino-acid biosynthesis; L-methionine biosynthesis via de novo pathway; L-homoserine from L-aspartate: step 3/3.</text>
</comment>
<evidence type="ECO:0000256" key="9">
    <source>
        <dbReference type="ARBA" id="ARBA00023167"/>
    </source>
</evidence>
<dbReference type="Gene3D" id="3.40.50.720">
    <property type="entry name" value="NAD(P)-binding Rossmann-like Domain"/>
    <property type="match status" value="1"/>
</dbReference>
<dbReference type="SUPFAM" id="SSF51735">
    <property type="entry name" value="NAD(P)-binding Rossmann-fold domains"/>
    <property type="match status" value="1"/>
</dbReference>
<dbReference type="Proteomes" id="UP000832011">
    <property type="component" value="Chromosome"/>
</dbReference>
<evidence type="ECO:0000256" key="8">
    <source>
        <dbReference type="ARBA" id="ARBA00023002"/>
    </source>
</evidence>
<dbReference type="PANTHER" id="PTHR43331:SF1">
    <property type="entry name" value="HOMOSERINE DEHYDROGENASE"/>
    <property type="match status" value="1"/>
</dbReference>
<dbReference type="EMBL" id="CP091511">
    <property type="protein sequence ID" value="UOO90543.1"/>
    <property type="molecule type" value="Genomic_DNA"/>
</dbReference>
<dbReference type="SUPFAM" id="SSF55347">
    <property type="entry name" value="Glyceraldehyde-3-phosphate dehydrogenase-like, C-terminal domain"/>
    <property type="match status" value="1"/>
</dbReference>
<proteinExistence type="inferred from homology"/>
<dbReference type="PIRSF" id="PIRSF036497">
    <property type="entry name" value="HDH_short"/>
    <property type="match status" value="1"/>
</dbReference>
<evidence type="ECO:0000256" key="6">
    <source>
        <dbReference type="ARBA" id="ARBA00022605"/>
    </source>
</evidence>
<dbReference type="InterPro" id="IPR005106">
    <property type="entry name" value="Asp/hSer_DH_NAD-bd"/>
</dbReference>
<comment type="similarity">
    <text evidence="3">Belongs to the homoserine dehydrogenase family.</text>
</comment>
<feature type="domain" description="Homoserine dehydrogenase catalytic" evidence="10">
    <location>
        <begin position="148"/>
        <end position="325"/>
    </location>
</feature>
<dbReference type="InterPro" id="IPR036291">
    <property type="entry name" value="NAD(P)-bd_dom_sf"/>
</dbReference>
<evidence type="ECO:0000259" key="11">
    <source>
        <dbReference type="Pfam" id="PF03447"/>
    </source>
</evidence>
<evidence type="ECO:0000256" key="7">
    <source>
        <dbReference type="ARBA" id="ARBA00022697"/>
    </source>
</evidence>
<evidence type="ECO:0000256" key="3">
    <source>
        <dbReference type="ARBA" id="ARBA00006753"/>
    </source>
</evidence>
<reference evidence="12 13" key="1">
    <citation type="journal article" date="2022" name="Res Sq">
        <title>Evolution of multicellular longitudinally dividing oral cavity symbionts (Neisseriaceae).</title>
        <authorList>
            <person name="Nyongesa S."/>
            <person name="Weber P."/>
            <person name="Bernet E."/>
            <person name="Pullido F."/>
            <person name="Nieckarz M."/>
            <person name="Delaby M."/>
            <person name="Nieves C."/>
            <person name="Viehboeck T."/>
            <person name="Krause N."/>
            <person name="Rivera-Millot A."/>
            <person name="Nakamura A."/>
            <person name="Vischer N."/>
            <person name="VanNieuwenhze M."/>
            <person name="Brun Y."/>
            <person name="Cava F."/>
            <person name="Bulgheresi S."/>
            <person name="Veyrier F."/>
        </authorList>
    </citation>
    <scope>NUCLEOTIDE SEQUENCE [LARGE SCALE GENOMIC DNA]</scope>
    <source>
        <strain evidence="12 13">SN4</strain>
    </source>
</reference>
<evidence type="ECO:0000313" key="12">
    <source>
        <dbReference type="EMBL" id="UOO90543.1"/>
    </source>
</evidence>
<gene>
    <name evidence="12" type="ORF">LVJ82_06100</name>
</gene>
<dbReference type="PANTHER" id="PTHR43331">
    <property type="entry name" value="HOMOSERINE DEHYDROGENASE"/>
    <property type="match status" value="1"/>
</dbReference>
<keyword evidence="8" id="KW-0560">Oxidoreductase</keyword>
<keyword evidence="9" id="KW-0486">Methionine biosynthesis</keyword>
<evidence type="ECO:0000259" key="10">
    <source>
        <dbReference type="Pfam" id="PF00742"/>
    </source>
</evidence>
<dbReference type="EC" id="1.1.1.3" evidence="4"/>
<evidence type="ECO:0000256" key="4">
    <source>
        <dbReference type="ARBA" id="ARBA00013213"/>
    </source>
</evidence>
<dbReference type="Gene3D" id="3.30.360.10">
    <property type="entry name" value="Dihydrodipicolinate Reductase, domain 2"/>
    <property type="match status" value="1"/>
</dbReference>
<evidence type="ECO:0000256" key="2">
    <source>
        <dbReference type="ARBA" id="ARBA00005062"/>
    </source>
</evidence>
<organism evidence="12 13">
    <name type="scientific">Vitreoscilla massiliensis</name>
    <dbReference type="NCBI Taxonomy" id="1689272"/>
    <lineage>
        <taxon>Bacteria</taxon>
        <taxon>Pseudomonadati</taxon>
        <taxon>Pseudomonadota</taxon>
        <taxon>Betaproteobacteria</taxon>
        <taxon>Neisseriales</taxon>
        <taxon>Neisseriaceae</taxon>
        <taxon>Vitreoscilla</taxon>
    </lineage>
</organism>
<evidence type="ECO:0000256" key="1">
    <source>
        <dbReference type="ARBA" id="ARBA00005056"/>
    </source>
</evidence>
<keyword evidence="6" id="KW-0028">Amino-acid biosynthesis</keyword>
<protein>
    <recommendedName>
        <fullName evidence="5">Homoserine dehydrogenase</fullName>
        <ecNumber evidence="4">1.1.1.3</ecNumber>
    </recommendedName>
</protein>
<comment type="pathway">
    <text evidence="1">Amino-acid biosynthesis; L-threonine biosynthesis; L-threonine from L-aspartate: step 3/5.</text>
</comment>
<dbReference type="InterPro" id="IPR022697">
    <property type="entry name" value="HDH_short"/>
</dbReference>
<dbReference type="Pfam" id="PF03447">
    <property type="entry name" value="NAD_binding_3"/>
    <property type="match status" value="1"/>
</dbReference>
<name>A0ABY4E7Y6_9NEIS</name>
<dbReference type="Pfam" id="PF00742">
    <property type="entry name" value="Homoserine_dh"/>
    <property type="match status" value="1"/>
</dbReference>
<evidence type="ECO:0000256" key="5">
    <source>
        <dbReference type="ARBA" id="ARBA00013376"/>
    </source>
</evidence>
<dbReference type="InterPro" id="IPR001342">
    <property type="entry name" value="HDH_cat"/>
</dbReference>
<evidence type="ECO:0000313" key="13">
    <source>
        <dbReference type="Proteomes" id="UP000832011"/>
    </source>
</evidence>
<keyword evidence="7" id="KW-0791">Threonine biosynthesis</keyword>
<accession>A0ABY4E7Y6</accession>
<sequence length="332" mass="35194">MKTLNVAITGFGNVGSHIAQLLWQRQATYRERYGVDVRLVGVCRSRAGILYAHGLQAADLVSPNWTEGLTGEAFLQALQADVLIETGTSDFQTGGMGLVYLRHALRHNMQVIAVSKGALALHGRELFDTAKQAGLSLLVSGATAAALPTVDFVQRQLAGCEVLAIEGIFTGTANFILNQMMHAGIGFDEALQQAQADGIAEADSSFDTDGWDTAAKITIIANALFNTDLTIHTIARAGMAHLQAADMAAWRAQGLMPRLIGHITVQDGKVSAGVAVRAVDAEHVFYRVNGKNKAMQVVTREMGALCVQGGASSPQATAAATLKDLENLLKQA</sequence>